<gene>
    <name evidence="1" type="ORF">T12_12314</name>
</gene>
<reference evidence="1 2" key="1">
    <citation type="submission" date="2015-01" db="EMBL/GenBank/DDBJ databases">
        <title>Evolution of Trichinella species and genotypes.</title>
        <authorList>
            <person name="Korhonen P.K."/>
            <person name="Edoardo P."/>
            <person name="Giuseppe L.R."/>
            <person name="Gasser R.B."/>
        </authorList>
    </citation>
    <scope>NUCLEOTIDE SEQUENCE [LARGE SCALE GENOMIC DNA]</scope>
    <source>
        <strain evidence="1">ISS2496</strain>
    </source>
</reference>
<protein>
    <submittedName>
        <fullName evidence="1">Uncharacterized protein</fullName>
    </submittedName>
</protein>
<organism evidence="1 2">
    <name type="scientific">Trichinella patagoniensis</name>
    <dbReference type="NCBI Taxonomy" id="990121"/>
    <lineage>
        <taxon>Eukaryota</taxon>
        <taxon>Metazoa</taxon>
        <taxon>Ecdysozoa</taxon>
        <taxon>Nematoda</taxon>
        <taxon>Enoplea</taxon>
        <taxon>Dorylaimia</taxon>
        <taxon>Trichinellida</taxon>
        <taxon>Trichinellidae</taxon>
        <taxon>Trichinella</taxon>
    </lineage>
</organism>
<proteinExistence type="predicted"/>
<evidence type="ECO:0000313" key="1">
    <source>
        <dbReference type="EMBL" id="KRY05473.1"/>
    </source>
</evidence>
<name>A0A0V0YZ35_9BILA</name>
<keyword evidence="2" id="KW-1185">Reference proteome</keyword>
<dbReference type="AlphaFoldDB" id="A0A0V0YZ35"/>
<comment type="caution">
    <text evidence="1">The sequence shown here is derived from an EMBL/GenBank/DDBJ whole genome shotgun (WGS) entry which is preliminary data.</text>
</comment>
<dbReference type="EMBL" id="JYDQ01001292">
    <property type="protein sequence ID" value="KRY05473.1"/>
    <property type="molecule type" value="Genomic_DNA"/>
</dbReference>
<dbReference type="Proteomes" id="UP000054783">
    <property type="component" value="Unassembled WGS sequence"/>
</dbReference>
<evidence type="ECO:0000313" key="2">
    <source>
        <dbReference type="Proteomes" id="UP000054783"/>
    </source>
</evidence>
<sequence>MACSSGKLNHPHYILVAERSSWLMPLQTNPRWTMYKRLC</sequence>
<accession>A0A0V0YZ35</accession>